<dbReference type="InterPro" id="IPR007493">
    <property type="entry name" value="DUF538"/>
</dbReference>
<dbReference type="AlphaFoldDB" id="A0AAV3PE13"/>
<dbReference type="PANTHER" id="PTHR31676:SF76">
    <property type="entry name" value="OS05G0362300 PROTEIN"/>
    <property type="match status" value="1"/>
</dbReference>
<protein>
    <submittedName>
        <fullName evidence="2">Uncharacterized protein</fullName>
    </submittedName>
</protein>
<keyword evidence="1" id="KW-0732">Signal</keyword>
<feature type="chain" id="PRO_5043685605" evidence="1">
    <location>
        <begin position="29"/>
        <end position="170"/>
    </location>
</feature>
<comment type="caution">
    <text evidence="2">The sequence shown here is derived from an EMBL/GenBank/DDBJ whole genome shotgun (WGS) entry which is preliminary data.</text>
</comment>
<feature type="signal peptide" evidence="1">
    <location>
        <begin position="1"/>
        <end position="28"/>
    </location>
</feature>
<proteinExistence type="predicted"/>
<evidence type="ECO:0000313" key="2">
    <source>
        <dbReference type="EMBL" id="GAA0148287.1"/>
    </source>
</evidence>
<evidence type="ECO:0000313" key="3">
    <source>
        <dbReference type="Proteomes" id="UP001454036"/>
    </source>
</evidence>
<accession>A0AAV3PE13</accession>
<dbReference type="Pfam" id="PF04398">
    <property type="entry name" value="DUF538"/>
    <property type="match status" value="1"/>
</dbReference>
<name>A0AAV3PE13_LITER</name>
<organism evidence="2 3">
    <name type="scientific">Lithospermum erythrorhizon</name>
    <name type="common">Purple gromwell</name>
    <name type="synonym">Lithospermum officinale var. erythrorhizon</name>
    <dbReference type="NCBI Taxonomy" id="34254"/>
    <lineage>
        <taxon>Eukaryota</taxon>
        <taxon>Viridiplantae</taxon>
        <taxon>Streptophyta</taxon>
        <taxon>Embryophyta</taxon>
        <taxon>Tracheophyta</taxon>
        <taxon>Spermatophyta</taxon>
        <taxon>Magnoliopsida</taxon>
        <taxon>eudicotyledons</taxon>
        <taxon>Gunneridae</taxon>
        <taxon>Pentapetalae</taxon>
        <taxon>asterids</taxon>
        <taxon>lamiids</taxon>
        <taxon>Boraginales</taxon>
        <taxon>Boraginaceae</taxon>
        <taxon>Boraginoideae</taxon>
        <taxon>Lithospermeae</taxon>
        <taxon>Lithospermum</taxon>
    </lineage>
</organism>
<sequence>MPTQYQTTISLTILSLFHVLIVTTVVHGGATTTTPTAYEVLQSYDFPIGILPIGATGYDLDTKTGKFNAYFKGSCSFSLEGSYQLKYKSKISGVIEKDKLRNLSGVSVKILFMWVDIVEVVRKGDNLQFSVGIASAGFGIENFFECPQCGCGLDCNRKIKGGGEHFVSSS</sequence>
<keyword evidence="3" id="KW-1185">Reference proteome</keyword>
<gene>
    <name evidence="2" type="ORF">LIER_07772</name>
</gene>
<dbReference type="EMBL" id="BAABME010001216">
    <property type="protein sequence ID" value="GAA0148287.1"/>
    <property type="molecule type" value="Genomic_DNA"/>
</dbReference>
<dbReference type="PANTHER" id="PTHR31676">
    <property type="entry name" value="T31J12.3 PROTEIN-RELATED"/>
    <property type="match status" value="1"/>
</dbReference>
<reference evidence="2 3" key="1">
    <citation type="submission" date="2024-01" db="EMBL/GenBank/DDBJ databases">
        <title>The complete chloroplast genome sequence of Lithospermum erythrorhizon: insights into the phylogenetic relationship among Boraginaceae species and the maternal lineages of purple gromwells.</title>
        <authorList>
            <person name="Okada T."/>
            <person name="Watanabe K."/>
        </authorList>
    </citation>
    <scope>NUCLEOTIDE SEQUENCE [LARGE SCALE GENOMIC DNA]</scope>
</reference>
<dbReference type="SUPFAM" id="SSF141562">
    <property type="entry name" value="At5g01610-like"/>
    <property type="match status" value="1"/>
</dbReference>
<dbReference type="Proteomes" id="UP001454036">
    <property type="component" value="Unassembled WGS sequence"/>
</dbReference>
<evidence type="ECO:0000256" key="1">
    <source>
        <dbReference type="SAM" id="SignalP"/>
    </source>
</evidence>
<dbReference type="InterPro" id="IPR036758">
    <property type="entry name" value="At5g01610-like"/>
</dbReference>
<dbReference type="Gene3D" id="2.30.240.10">
    <property type="entry name" value="At5g01610-like"/>
    <property type="match status" value="1"/>
</dbReference>